<dbReference type="EMBL" id="FWFJ01000036">
    <property type="protein sequence ID" value="SLN65141.1"/>
    <property type="molecule type" value="Genomic_DNA"/>
</dbReference>
<organism evidence="3 4">
    <name type="scientific">Roseovarius gaetbuli</name>
    <dbReference type="NCBI Taxonomy" id="1356575"/>
    <lineage>
        <taxon>Bacteria</taxon>
        <taxon>Pseudomonadati</taxon>
        <taxon>Pseudomonadota</taxon>
        <taxon>Alphaproteobacteria</taxon>
        <taxon>Rhodobacterales</taxon>
        <taxon>Roseobacteraceae</taxon>
        <taxon>Roseovarius</taxon>
    </lineage>
</organism>
<protein>
    <recommendedName>
        <fullName evidence="5">Ferrochelatase</fullName>
    </recommendedName>
</protein>
<keyword evidence="1" id="KW-1133">Transmembrane helix</keyword>
<feature type="transmembrane region" description="Helical" evidence="1">
    <location>
        <begin position="47"/>
        <end position="69"/>
    </location>
</feature>
<dbReference type="Proteomes" id="UP000194012">
    <property type="component" value="Unassembled WGS sequence"/>
</dbReference>
<keyword evidence="4" id="KW-1185">Reference proteome</keyword>
<feature type="signal peptide" evidence="2">
    <location>
        <begin position="1"/>
        <end position="23"/>
    </location>
</feature>
<keyword evidence="1" id="KW-0812">Transmembrane</keyword>
<proteinExistence type="predicted"/>
<reference evidence="4" key="1">
    <citation type="submission" date="2017-03" db="EMBL/GenBank/DDBJ databases">
        <authorList>
            <person name="Rodrigo-Torres L."/>
            <person name="Arahal R.D."/>
            <person name="Lucena T."/>
        </authorList>
    </citation>
    <scope>NUCLEOTIDE SEQUENCE [LARGE SCALE GENOMIC DNA]</scope>
    <source>
        <strain evidence="4">CECT 8370</strain>
    </source>
</reference>
<evidence type="ECO:0000313" key="3">
    <source>
        <dbReference type="EMBL" id="SLN65141.1"/>
    </source>
</evidence>
<keyword evidence="2" id="KW-0732">Signal</keyword>
<dbReference type="AlphaFoldDB" id="A0A1X6ZYZ7"/>
<name>A0A1X6ZYZ7_9RHOB</name>
<evidence type="ECO:0000313" key="4">
    <source>
        <dbReference type="Proteomes" id="UP000194012"/>
    </source>
</evidence>
<feature type="chain" id="PRO_5012982163" description="Ferrochelatase" evidence="2">
    <location>
        <begin position="24"/>
        <end position="79"/>
    </location>
</feature>
<accession>A0A1X6ZYZ7</accession>
<evidence type="ECO:0000256" key="2">
    <source>
        <dbReference type="SAM" id="SignalP"/>
    </source>
</evidence>
<evidence type="ECO:0008006" key="5">
    <source>
        <dbReference type="Google" id="ProtNLM"/>
    </source>
</evidence>
<sequence>MNKFSIIATAVAISAMTTAPLMAGNVTPVEEEKDPFVAVAPVGSSASGLGTLAMVGGFALAAALVVALADSSSSSTTTP</sequence>
<keyword evidence="1" id="KW-0472">Membrane</keyword>
<gene>
    <name evidence="3" type="ORF">ROG8370_03029</name>
</gene>
<evidence type="ECO:0000256" key="1">
    <source>
        <dbReference type="SAM" id="Phobius"/>
    </source>
</evidence>